<dbReference type="PROSITE" id="PS00039">
    <property type="entry name" value="DEAD_ATP_HELICASE"/>
    <property type="match status" value="1"/>
</dbReference>
<reference evidence="14" key="1">
    <citation type="submission" date="2025-08" db="UniProtKB">
        <authorList>
            <consortium name="Ensembl"/>
        </authorList>
    </citation>
    <scope>IDENTIFICATION</scope>
</reference>
<dbReference type="InterPro" id="IPR014001">
    <property type="entry name" value="Helicase_ATP-bd"/>
</dbReference>
<dbReference type="InterPro" id="IPR011545">
    <property type="entry name" value="DEAD/DEAH_box_helicase_dom"/>
</dbReference>
<dbReference type="GO" id="GO:0003723">
    <property type="term" value="F:RNA binding"/>
    <property type="evidence" value="ECO:0007669"/>
    <property type="project" value="UniProtKB-UniRule"/>
</dbReference>
<evidence type="ECO:0000256" key="1">
    <source>
        <dbReference type="ARBA" id="ARBA00022741"/>
    </source>
</evidence>
<comment type="domain">
    <text evidence="9">The Q motif is unique to and characteristic of the DEAD box family of RNA helicases and controls ATP binding and hydrolysis.</text>
</comment>
<evidence type="ECO:0000256" key="8">
    <source>
        <dbReference type="PROSITE-ProRule" id="PRU00552"/>
    </source>
</evidence>
<proteinExistence type="inferred from homology"/>
<dbReference type="Pfam" id="PF13959">
    <property type="entry name" value="CTE_SPB4"/>
    <property type="match status" value="1"/>
</dbReference>
<feature type="compositionally biased region" description="Basic and acidic residues" evidence="10">
    <location>
        <begin position="754"/>
        <end position="779"/>
    </location>
</feature>
<evidence type="ECO:0000313" key="15">
    <source>
        <dbReference type="Proteomes" id="UP000261620"/>
    </source>
</evidence>
<dbReference type="CDD" id="cd18787">
    <property type="entry name" value="SF2_C_DEAD"/>
    <property type="match status" value="1"/>
</dbReference>
<accession>A0A3Q4B2W2</accession>
<keyword evidence="2 9" id="KW-0378">Hydrolase</keyword>
<feature type="compositionally biased region" description="Basic and acidic residues" evidence="10">
    <location>
        <begin position="566"/>
        <end position="577"/>
    </location>
</feature>
<comment type="function">
    <text evidence="9">RNA helicase.</text>
</comment>
<evidence type="ECO:0000256" key="7">
    <source>
        <dbReference type="ARBA" id="ARBA00047984"/>
    </source>
</evidence>
<feature type="region of interest" description="Disordered" evidence="10">
    <location>
        <begin position="525"/>
        <end position="595"/>
    </location>
</feature>
<evidence type="ECO:0000256" key="9">
    <source>
        <dbReference type="RuleBase" id="RU365068"/>
    </source>
</evidence>
<feature type="region of interest" description="Disordered" evidence="10">
    <location>
        <begin position="670"/>
        <end position="799"/>
    </location>
</feature>
<dbReference type="GO" id="GO:0003724">
    <property type="term" value="F:RNA helicase activity"/>
    <property type="evidence" value="ECO:0007669"/>
    <property type="project" value="UniProtKB-EC"/>
</dbReference>
<dbReference type="SUPFAM" id="SSF52540">
    <property type="entry name" value="P-loop containing nucleoside triphosphate hydrolases"/>
    <property type="match status" value="1"/>
</dbReference>
<evidence type="ECO:0000259" key="11">
    <source>
        <dbReference type="PROSITE" id="PS51192"/>
    </source>
</evidence>
<feature type="domain" description="DEAD-box RNA helicase Q" evidence="13">
    <location>
        <begin position="73"/>
        <end position="101"/>
    </location>
</feature>
<keyword evidence="4 9" id="KW-0067">ATP-binding</keyword>
<name>A0A3Q4B2W2_MOLML</name>
<feature type="compositionally biased region" description="Acidic residues" evidence="10">
    <location>
        <begin position="583"/>
        <end position="594"/>
    </location>
</feature>
<dbReference type="OMA" id="WMREEDQ"/>
<dbReference type="SMART" id="SM01178">
    <property type="entry name" value="DUF4217"/>
    <property type="match status" value="1"/>
</dbReference>
<dbReference type="Proteomes" id="UP000261620">
    <property type="component" value="Unplaced"/>
</dbReference>
<dbReference type="InterPro" id="IPR001650">
    <property type="entry name" value="Helicase_C-like"/>
</dbReference>
<dbReference type="Gene3D" id="3.40.50.300">
    <property type="entry name" value="P-loop containing nucleotide triphosphate hydrolases"/>
    <property type="match status" value="2"/>
</dbReference>
<feature type="region of interest" description="Disordered" evidence="10">
    <location>
        <begin position="1"/>
        <end position="27"/>
    </location>
</feature>
<dbReference type="InterPro" id="IPR000629">
    <property type="entry name" value="RNA-helicase_DEAD-box_CS"/>
</dbReference>
<evidence type="ECO:0000256" key="4">
    <source>
        <dbReference type="ARBA" id="ARBA00022840"/>
    </source>
</evidence>
<dbReference type="Ensembl" id="ENSMMOT00000011969.1">
    <property type="protein sequence ID" value="ENSMMOP00000011770.1"/>
    <property type="gene ID" value="ENSMMOG00000009042.1"/>
</dbReference>
<dbReference type="STRING" id="94237.ENSMMOP00000011770"/>
<protein>
    <recommendedName>
        <fullName evidence="9">ATP-dependent RNA helicase</fullName>
        <ecNumber evidence="9">3.6.4.13</ecNumber>
    </recommendedName>
</protein>
<dbReference type="PROSITE" id="PS51195">
    <property type="entry name" value="Q_MOTIF"/>
    <property type="match status" value="1"/>
</dbReference>
<dbReference type="Pfam" id="PF00271">
    <property type="entry name" value="Helicase_C"/>
    <property type="match status" value="1"/>
</dbReference>
<feature type="domain" description="Helicase C-terminal" evidence="12">
    <location>
        <begin position="304"/>
        <end position="456"/>
    </location>
</feature>
<dbReference type="EC" id="3.6.4.13" evidence="9"/>
<feature type="short sequence motif" description="Q motif" evidence="8">
    <location>
        <begin position="73"/>
        <end position="101"/>
    </location>
</feature>
<sequence>MGKLDSRSFGKQPKSMNTKDPVKNFEKWKKKYNRTKARVKRERAHKKSEWQVEREYIDRLVGRYSKINTKEAVKFSDFPISKKTLLGLQEAQYRQPTEIQRQTIGFALLGKDVLGEAKTGSGKTLAFLIPVLECLYRQQWTSMDGLGALIISPTRELAYQTFEVLRKVGKNHEFSAGLIIGGKDLKSESDRIQHTNIVICTPGRLLQHMDETVTFHASNLHMLVLDEADRIMDMGFAETLNAIVENLPKSRQTLLFSATQTKSIKDLARLSLKDPQYVWVHEKAKFSTPGTLQQSYIVCELHQKVDMLYSFIRSHLKKKIIVFFACCKEVQYLFRVLCRLRPGMPILALHGKQQQMKRVEVYNHFLSKQNAVLLATDIAARGLDFPAVNWVLQFDCPEDADTYIHRVGRTARYKERGEALLLLLPSEEKGMVSQLLEKKVPIQRNQKLKNVQQKLEAFLAQEKELKERAQRCFVSYLRSVYLMKNKEVFDIFKLQIQEYALSLGLAMAPRVRFLCKAQTQRAEKEGQRVHKQSEEEEELRSFKVQLRRIDPQEESQSSDSEDSVEETGHENQVERSKRTPQGELDEDENDDDLRDLDLLTVKRKDVFGITGDHENPEGYNKGCKKKMGKETKFKEAKKVLKRNFQVNTKVAFSEEGDAVQLWPPVQQAVNAEEEEEEVSGINVEKARERLKHEDQENDKLEYSLKVKGKRREKRMKAKAARREASKSQRIDEEEVLVYVPNDSEDEFDPSTLPDPDKNCSKEEDKEIRSAKRQHGRDGSDAEEQLLTAGKRQKVRQKGEVEHTVLDTGLSLAEDEELVLHLLGEQR</sequence>
<feature type="compositionally biased region" description="Basic and acidic residues" evidence="10">
    <location>
        <begin position="684"/>
        <end position="704"/>
    </location>
</feature>
<feature type="domain" description="Helicase ATP-binding" evidence="11">
    <location>
        <begin position="104"/>
        <end position="278"/>
    </location>
</feature>
<dbReference type="PROSITE" id="PS51192">
    <property type="entry name" value="HELICASE_ATP_BIND_1"/>
    <property type="match status" value="1"/>
</dbReference>
<comment type="catalytic activity">
    <reaction evidence="7 9">
        <text>ATP + H2O = ADP + phosphate + H(+)</text>
        <dbReference type="Rhea" id="RHEA:13065"/>
        <dbReference type="ChEBI" id="CHEBI:15377"/>
        <dbReference type="ChEBI" id="CHEBI:15378"/>
        <dbReference type="ChEBI" id="CHEBI:30616"/>
        <dbReference type="ChEBI" id="CHEBI:43474"/>
        <dbReference type="ChEBI" id="CHEBI:456216"/>
        <dbReference type="EC" id="3.6.4.13"/>
    </reaction>
</comment>
<evidence type="ECO:0000256" key="10">
    <source>
        <dbReference type="SAM" id="MobiDB-lite"/>
    </source>
</evidence>
<evidence type="ECO:0000256" key="2">
    <source>
        <dbReference type="ARBA" id="ARBA00022801"/>
    </source>
</evidence>
<feature type="compositionally biased region" description="Basic residues" evidence="10">
    <location>
        <begin position="706"/>
        <end position="719"/>
    </location>
</feature>
<evidence type="ECO:0000259" key="13">
    <source>
        <dbReference type="PROSITE" id="PS51195"/>
    </source>
</evidence>
<keyword evidence="3 9" id="KW-0347">Helicase</keyword>
<dbReference type="PROSITE" id="PS51194">
    <property type="entry name" value="HELICASE_CTER"/>
    <property type="match status" value="1"/>
</dbReference>
<dbReference type="GO" id="GO:0005524">
    <property type="term" value="F:ATP binding"/>
    <property type="evidence" value="ECO:0007669"/>
    <property type="project" value="UniProtKB-UniRule"/>
</dbReference>
<evidence type="ECO:0000256" key="3">
    <source>
        <dbReference type="ARBA" id="ARBA00022806"/>
    </source>
</evidence>
<dbReference type="InterPro" id="IPR025313">
    <property type="entry name" value="SPB4-like_CTE"/>
</dbReference>
<dbReference type="PANTHER" id="PTHR24031">
    <property type="entry name" value="RNA HELICASE"/>
    <property type="match status" value="1"/>
</dbReference>
<organism evidence="14 15">
    <name type="scientific">Mola mola</name>
    <name type="common">Ocean sunfish</name>
    <name type="synonym">Tetraodon mola</name>
    <dbReference type="NCBI Taxonomy" id="94237"/>
    <lineage>
        <taxon>Eukaryota</taxon>
        <taxon>Metazoa</taxon>
        <taxon>Chordata</taxon>
        <taxon>Craniata</taxon>
        <taxon>Vertebrata</taxon>
        <taxon>Euteleostomi</taxon>
        <taxon>Actinopterygii</taxon>
        <taxon>Neopterygii</taxon>
        <taxon>Teleostei</taxon>
        <taxon>Neoteleostei</taxon>
        <taxon>Acanthomorphata</taxon>
        <taxon>Eupercaria</taxon>
        <taxon>Tetraodontiformes</taxon>
        <taxon>Molidae</taxon>
        <taxon>Mola</taxon>
    </lineage>
</organism>
<dbReference type="SMART" id="SM00490">
    <property type="entry name" value="HELICc"/>
    <property type="match status" value="1"/>
</dbReference>
<dbReference type="InterPro" id="IPR027417">
    <property type="entry name" value="P-loop_NTPase"/>
</dbReference>
<keyword evidence="15" id="KW-1185">Reference proteome</keyword>
<feature type="compositionally biased region" description="Basic and acidic residues" evidence="10">
    <location>
        <begin position="720"/>
        <end position="730"/>
    </location>
</feature>
<evidence type="ECO:0000256" key="6">
    <source>
        <dbReference type="ARBA" id="ARBA00038084"/>
    </source>
</evidence>
<dbReference type="FunFam" id="3.40.50.300:FF:000874">
    <property type="entry name" value="RNA helicase"/>
    <property type="match status" value="1"/>
</dbReference>
<dbReference type="SMART" id="SM00487">
    <property type="entry name" value="DEXDc"/>
    <property type="match status" value="1"/>
</dbReference>
<comment type="similarity">
    <text evidence="6">Belongs to the DEAD box helicase family. DDX10/DBP4 subfamily.</text>
</comment>
<dbReference type="FunFam" id="3.40.50.300:FF:001089">
    <property type="entry name" value="RNA helicase"/>
    <property type="match status" value="1"/>
</dbReference>
<dbReference type="AlphaFoldDB" id="A0A3Q4B2W2"/>
<evidence type="ECO:0000259" key="12">
    <source>
        <dbReference type="PROSITE" id="PS51194"/>
    </source>
</evidence>
<reference evidence="14" key="2">
    <citation type="submission" date="2025-09" db="UniProtKB">
        <authorList>
            <consortium name="Ensembl"/>
        </authorList>
    </citation>
    <scope>IDENTIFICATION</scope>
</reference>
<evidence type="ECO:0000313" key="14">
    <source>
        <dbReference type="Ensembl" id="ENSMMOP00000011770.1"/>
    </source>
</evidence>
<dbReference type="Pfam" id="PF00270">
    <property type="entry name" value="DEAD"/>
    <property type="match status" value="1"/>
</dbReference>
<dbReference type="GO" id="GO:0016887">
    <property type="term" value="F:ATP hydrolysis activity"/>
    <property type="evidence" value="ECO:0007669"/>
    <property type="project" value="RHEA"/>
</dbReference>
<dbReference type="CDD" id="cd17941">
    <property type="entry name" value="DEADc_DDX10"/>
    <property type="match status" value="1"/>
</dbReference>
<keyword evidence="1 9" id="KW-0547">Nucleotide-binding</keyword>
<keyword evidence="5 9" id="KW-0694">RNA-binding</keyword>
<evidence type="ECO:0000256" key="5">
    <source>
        <dbReference type="ARBA" id="ARBA00022884"/>
    </source>
</evidence>
<dbReference type="InterPro" id="IPR014014">
    <property type="entry name" value="RNA_helicase_DEAD_Q_motif"/>
</dbReference>